<keyword evidence="1" id="KW-1133">Transmembrane helix</keyword>
<proteinExistence type="predicted"/>
<dbReference type="InterPro" id="IPR019554">
    <property type="entry name" value="Soluble_ligand-bd"/>
</dbReference>
<reference evidence="3" key="1">
    <citation type="journal article" date="2020" name="mSystems">
        <title>Genome- and Community-Level Interaction Insights into Carbon Utilization and Element Cycling Functions of Hydrothermarchaeota in Hydrothermal Sediment.</title>
        <authorList>
            <person name="Zhou Z."/>
            <person name="Liu Y."/>
            <person name="Xu W."/>
            <person name="Pan J."/>
            <person name="Luo Z.H."/>
            <person name="Li M."/>
        </authorList>
    </citation>
    <scope>NUCLEOTIDE SEQUENCE [LARGE SCALE GENOMIC DNA]</scope>
    <source>
        <strain evidence="3">SpSt-479</strain>
    </source>
</reference>
<dbReference type="Gene3D" id="3.10.560.10">
    <property type="entry name" value="Outer membrane lipoprotein wza domain like"/>
    <property type="match status" value="1"/>
</dbReference>
<name>A0A7V2ZK56_9BACT</name>
<evidence type="ECO:0000256" key="1">
    <source>
        <dbReference type="SAM" id="Phobius"/>
    </source>
</evidence>
<evidence type="ECO:0000259" key="2">
    <source>
        <dbReference type="Pfam" id="PF10531"/>
    </source>
</evidence>
<dbReference type="GO" id="GO:0015159">
    <property type="term" value="F:polysaccharide transmembrane transporter activity"/>
    <property type="evidence" value="ECO:0007669"/>
    <property type="project" value="InterPro"/>
</dbReference>
<comment type="caution">
    <text evidence="3">The sequence shown here is derived from an EMBL/GenBank/DDBJ whole genome shotgun (WGS) entry which is preliminary data.</text>
</comment>
<dbReference type="SUPFAM" id="SSF142984">
    <property type="entry name" value="Nqo1 middle domain-like"/>
    <property type="match status" value="1"/>
</dbReference>
<gene>
    <name evidence="3" type="ORF">ENS31_07920</name>
</gene>
<accession>A0A7V2ZK56</accession>
<dbReference type="PANTHER" id="PTHR33619">
    <property type="entry name" value="POLYSACCHARIDE EXPORT PROTEIN GFCE-RELATED"/>
    <property type="match status" value="1"/>
</dbReference>
<protein>
    <recommendedName>
        <fullName evidence="2">Soluble ligand binding domain-containing protein</fullName>
    </recommendedName>
</protein>
<keyword evidence="1" id="KW-0472">Membrane</keyword>
<feature type="transmembrane region" description="Helical" evidence="1">
    <location>
        <begin position="172"/>
        <end position="192"/>
    </location>
</feature>
<dbReference type="Pfam" id="PF10531">
    <property type="entry name" value="SLBB"/>
    <property type="match status" value="1"/>
</dbReference>
<dbReference type="InterPro" id="IPR049712">
    <property type="entry name" value="Poly_export"/>
</dbReference>
<dbReference type="PANTHER" id="PTHR33619:SF3">
    <property type="entry name" value="POLYSACCHARIDE EXPORT PROTEIN GFCE-RELATED"/>
    <property type="match status" value="1"/>
</dbReference>
<dbReference type="EMBL" id="DSUJ01000008">
    <property type="protein sequence ID" value="HFI91440.1"/>
    <property type="molecule type" value="Genomic_DNA"/>
</dbReference>
<sequence>MRSERTELNQKIFILHRKEFGIFMNKFFFTSFAALILLGNTILAQEKYQIGSDLKNLRQTQGAYFDYSDPSGVNIKVQVWGYVKYPGYYVVPINTTLSELFSFAGGPMVDAKLEEIRILREVENESVVMTKYNYNDLMWEENLKSEIKFPVLEAGDIVVVPGEPRYFIRQDISFYLSILTAVISSAALIISITR</sequence>
<organism evidence="3">
    <name type="scientific">Ignavibacterium album</name>
    <dbReference type="NCBI Taxonomy" id="591197"/>
    <lineage>
        <taxon>Bacteria</taxon>
        <taxon>Pseudomonadati</taxon>
        <taxon>Ignavibacteriota</taxon>
        <taxon>Ignavibacteria</taxon>
        <taxon>Ignavibacteriales</taxon>
        <taxon>Ignavibacteriaceae</taxon>
        <taxon>Ignavibacterium</taxon>
    </lineage>
</organism>
<dbReference type="AlphaFoldDB" id="A0A7V2ZK56"/>
<keyword evidence="1" id="KW-0812">Transmembrane</keyword>
<feature type="domain" description="Soluble ligand binding" evidence="2">
    <location>
        <begin position="76"/>
        <end position="125"/>
    </location>
</feature>
<evidence type="ECO:0000313" key="3">
    <source>
        <dbReference type="EMBL" id="HFI91440.1"/>
    </source>
</evidence>